<keyword evidence="3" id="KW-1185">Reference proteome</keyword>
<dbReference type="AlphaFoldDB" id="A0A4V6D6Q3"/>
<sequence>MRDPLLHRRREPPLGILHQALASRALVLTAVSVALAVSDAVNLPVPTAAAKLPICTALPVAIAIPDAIDLPVPTATSSRPHRPRHPDRSHRRQGRKNRW</sequence>
<evidence type="ECO:0000256" key="1">
    <source>
        <dbReference type="SAM" id="MobiDB-lite"/>
    </source>
</evidence>
<reference evidence="2" key="1">
    <citation type="submission" date="2019-03" db="EMBL/GenBank/DDBJ databases">
        <title>WGS assembly of Setaria viridis.</title>
        <authorList>
            <person name="Huang P."/>
            <person name="Jenkins J."/>
            <person name="Grimwood J."/>
            <person name="Barry K."/>
            <person name="Healey A."/>
            <person name="Mamidi S."/>
            <person name="Sreedasyam A."/>
            <person name="Shu S."/>
            <person name="Feldman M."/>
            <person name="Wu J."/>
            <person name="Yu Y."/>
            <person name="Chen C."/>
            <person name="Johnson J."/>
            <person name="Rokhsar D."/>
            <person name="Baxter I."/>
            <person name="Schmutz J."/>
            <person name="Brutnell T."/>
            <person name="Kellogg E."/>
        </authorList>
    </citation>
    <scope>NUCLEOTIDE SEQUENCE [LARGE SCALE GENOMIC DNA]</scope>
</reference>
<accession>A0A4V6D6Q3</accession>
<protein>
    <submittedName>
        <fullName evidence="2">Uncharacterized protein</fullName>
    </submittedName>
</protein>
<organism evidence="2 3">
    <name type="scientific">Setaria viridis</name>
    <name type="common">Green bristlegrass</name>
    <name type="synonym">Setaria italica subsp. viridis</name>
    <dbReference type="NCBI Taxonomy" id="4556"/>
    <lineage>
        <taxon>Eukaryota</taxon>
        <taxon>Viridiplantae</taxon>
        <taxon>Streptophyta</taxon>
        <taxon>Embryophyta</taxon>
        <taxon>Tracheophyta</taxon>
        <taxon>Spermatophyta</taxon>
        <taxon>Magnoliopsida</taxon>
        <taxon>Liliopsida</taxon>
        <taxon>Poales</taxon>
        <taxon>Poaceae</taxon>
        <taxon>PACMAD clade</taxon>
        <taxon>Panicoideae</taxon>
        <taxon>Panicodae</taxon>
        <taxon>Paniceae</taxon>
        <taxon>Cenchrinae</taxon>
        <taxon>Setaria</taxon>
    </lineage>
</organism>
<evidence type="ECO:0000313" key="2">
    <source>
        <dbReference type="EMBL" id="TKW15286.1"/>
    </source>
</evidence>
<feature type="compositionally biased region" description="Basic residues" evidence="1">
    <location>
        <begin position="79"/>
        <end position="99"/>
    </location>
</feature>
<dbReference type="Gramene" id="TKW15286">
    <property type="protein sequence ID" value="TKW15286"/>
    <property type="gene ID" value="SEVIR_5G227401v2"/>
</dbReference>
<evidence type="ECO:0000313" key="3">
    <source>
        <dbReference type="Proteomes" id="UP000298652"/>
    </source>
</evidence>
<proteinExistence type="predicted"/>
<dbReference type="EMBL" id="CM016556">
    <property type="protein sequence ID" value="TKW15286.1"/>
    <property type="molecule type" value="Genomic_DNA"/>
</dbReference>
<dbReference type="Proteomes" id="UP000298652">
    <property type="component" value="Chromosome 5"/>
</dbReference>
<gene>
    <name evidence="2" type="ORF">SEVIR_5G227401v2</name>
</gene>
<name>A0A4V6D6Q3_SETVI</name>
<feature type="region of interest" description="Disordered" evidence="1">
    <location>
        <begin position="72"/>
        <end position="99"/>
    </location>
</feature>